<dbReference type="InterPro" id="IPR051397">
    <property type="entry name" value="Zn-ADH-like_protein"/>
</dbReference>
<dbReference type="PANTHER" id="PTHR43677">
    <property type="entry name" value="SHORT-CHAIN DEHYDROGENASE/REDUCTASE"/>
    <property type="match status" value="1"/>
</dbReference>
<keyword evidence="2" id="KW-1185">Reference proteome</keyword>
<dbReference type="InterPro" id="IPR036291">
    <property type="entry name" value="NAD(P)-bd_dom_sf"/>
</dbReference>
<evidence type="ECO:0000313" key="1">
    <source>
        <dbReference type="EMBL" id="KAF9885522.1"/>
    </source>
</evidence>
<reference evidence="1" key="2">
    <citation type="submission" date="2020-02" db="EMBL/GenBank/DDBJ databases">
        <authorList>
            <person name="Gilchrist C.L.M."/>
            <person name="Chooi Y.-H."/>
        </authorList>
    </citation>
    <scope>NUCLEOTIDE SEQUENCE</scope>
    <source>
        <strain evidence="1">MST-FP2251</strain>
    </source>
</reference>
<reference evidence="1" key="1">
    <citation type="journal article" date="2019" name="Beilstein J. Org. Chem.">
        <title>Nanangenines: drimane sesquiterpenoids as the dominant metabolite cohort of a novel Australian fungus, Aspergillus nanangensis.</title>
        <authorList>
            <person name="Lacey H.J."/>
            <person name="Gilchrist C.L.M."/>
            <person name="Crombie A."/>
            <person name="Kalaitzis J.A."/>
            <person name="Vuong D."/>
            <person name="Rutledge P.J."/>
            <person name="Turner P."/>
            <person name="Pitt J.I."/>
            <person name="Lacey E."/>
            <person name="Chooi Y.H."/>
            <person name="Piggott A.M."/>
        </authorList>
    </citation>
    <scope>NUCLEOTIDE SEQUENCE</scope>
    <source>
        <strain evidence="1">MST-FP2251</strain>
    </source>
</reference>
<dbReference type="InterPro" id="IPR011032">
    <property type="entry name" value="GroES-like_sf"/>
</dbReference>
<organism evidence="1 2">
    <name type="scientific">Aspergillus nanangensis</name>
    <dbReference type="NCBI Taxonomy" id="2582783"/>
    <lineage>
        <taxon>Eukaryota</taxon>
        <taxon>Fungi</taxon>
        <taxon>Dikarya</taxon>
        <taxon>Ascomycota</taxon>
        <taxon>Pezizomycotina</taxon>
        <taxon>Eurotiomycetes</taxon>
        <taxon>Eurotiomycetidae</taxon>
        <taxon>Eurotiales</taxon>
        <taxon>Aspergillaceae</taxon>
        <taxon>Aspergillus</taxon>
        <taxon>Aspergillus subgen. Circumdati</taxon>
    </lineage>
</organism>
<dbReference type="Proteomes" id="UP001194746">
    <property type="component" value="Unassembled WGS sequence"/>
</dbReference>
<name>A0AAD4GQI2_ASPNN</name>
<protein>
    <submittedName>
        <fullName evidence="1">Uncharacterized protein</fullName>
    </submittedName>
</protein>
<evidence type="ECO:0000313" key="2">
    <source>
        <dbReference type="Proteomes" id="UP001194746"/>
    </source>
</evidence>
<sequence length="319" mass="33319">MQAAHVTSWGSPPTPSTIAVLPPPSPQQIQLKILAVGIPPVVRLRAAGQHPSAAHAPLPYDPSIDGVGLDESTLSLYYISPLSAPLLATHANVARDALVPLDRATTNPITVAGLANPVSSSWMALRCRVSGGCQGRTVVIVGATSASGRAAAVVARALGAARVIGLSRNEETLAEVEGLDERVLLRVPFAMPEGMGPVHVVLDYVGGAVAAGLLSTAMVAPGEELQYVQVGGLAAHDGEHLLRLLAPGLISSKPVCIRGSGMGSFTHEDLRREMPGLMALIQRMERPFEIVTAPLSEVSSAWESEEAKSKRLVVVCRSE</sequence>
<dbReference type="EMBL" id="VCAU01000094">
    <property type="protein sequence ID" value="KAF9885522.1"/>
    <property type="molecule type" value="Genomic_DNA"/>
</dbReference>
<dbReference type="Gene3D" id="3.40.50.720">
    <property type="entry name" value="NAD(P)-binding Rossmann-like Domain"/>
    <property type="match status" value="1"/>
</dbReference>
<dbReference type="GO" id="GO:0016491">
    <property type="term" value="F:oxidoreductase activity"/>
    <property type="evidence" value="ECO:0007669"/>
    <property type="project" value="TreeGrafter"/>
</dbReference>
<dbReference type="Gene3D" id="3.90.180.10">
    <property type="entry name" value="Medium-chain alcohol dehydrogenases, catalytic domain"/>
    <property type="match status" value="1"/>
</dbReference>
<gene>
    <name evidence="1" type="ORF">FE257_012850</name>
</gene>
<accession>A0AAD4GQI2</accession>
<dbReference type="SUPFAM" id="SSF50129">
    <property type="entry name" value="GroES-like"/>
    <property type="match status" value="1"/>
</dbReference>
<dbReference type="SUPFAM" id="SSF51735">
    <property type="entry name" value="NAD(P)-binding Rossmann-fold domains"/>
    <property type="match status" value="1"/>
</dbReference>
<dbReference type="PANTHER" id="PTHR43677:SF11">
    <property type="entry name" value="ZINC-CONTAINING ALCOHOL DEHYDROGENASE"/>
    <property type="match status" value="1"/>
</dbReference>
<dbReference type="AlphaFoldDB" id="A0AAD4GQI2"/>
<proteinExistence type="predicted"/>
<comment type="caution">
    <text evidence="1">The sequence shown here is derived from an EMBL/GenBank/DDBJ whole genome shotgun (WGS) entry which is preliminary data.</text>
</comment>